<evidence type="ECO:0000313" key="4">
    <source>
        <dbReference type="Ensembl" id="ENSBJAP00000024562.1"/>
    </source>
</evidence>
<feature type="compositionally biased region" description="Polar residues" evidence="2">
    <location>
        <begin position="835"/>
        <end position="844"/>
    </location>
</feature>
<dbReference type="GO" id="GO:0036064">
    <property type="term" value="C:ciliary basal body"/>
    <property type="evidence" value="ECO:0007669"/>
    <property type="project" value="TreeGrafter"/>
</dbReference>
<feature type="region of interest" description="Disordered" evidence="2">
    <location>
        <begin position="1"/>
        <end position="85"/>
    </location>
</feature>
<dbReference type="InterPro" id="IPR031446">
    <property type="entry name" value="PCM1_C"/>
</dbReference>
<feature type="region of interest" description="Disordered" evidence="2">
    <location>
        <begin position="830"/>
        <end position="851"/>
    </location>
</feature>
<dbReference type="Ensembl" id="ENSBJAT00000025243.1">
    <property type="protein sequence ID" value="ENSBJAP00000024562.1"/>
    <property type="gene ID" value="ENSBJAG00000015715.1"/>
</dbReference>
<proteinExistence type="predicted"/>
<feature type="compositionally biased region" description="Low complexity" evidence="2">
    <location>
        <begin position="1226"/>
        <end position="1241"/>
    </location>
</feature>
<reference evidence="4" key="2">
    <citation type="submission" date="2025-09" db="UniProtKB">
        <authorList>
            <consortium name="Ensembl"/>
        </authorList>
    </citation>
    <scope>IDENTIFICATION</scope>
</reference>
<feature type="domain" description="Pericentriolar material 1 protein C-terminal" evidence="3">
    <location>
        <begin position="1356"/>
        <end position="1965"/>
    </location>
</feature>
<keyword evidence="5" id="KW-1185">Reference proteome</keyword>
<name>A0A8C0C2L9_9AVES</name>
<feature type="compositionally biased region" description="Polar residues" evidence="2">
    <location>
        <begin position="434"/>
        <end position="459"/>
    </location>
</feature>
<feature type="compositionally biased region" description="Acidic residues" evidence="2">
    <location>
        <begin position="540"/>
        <end position="556"/>
    </location>
</feature>
<feature type="coiled-coil region" evidence="1">
    <location>
        <begin position="723"/>
        <end position="823"/>
    </location>
</feature>
<feature type="compositionally biased region" description="Polar residues" evidence="2">
    <location>
        <begin position="116"/>
        <end position="132"/>
    </location>
</feature>
<organism evidence="4 5">
    <name type="scientific">Buteo japonicus</name>
    <dbReference type="NCBI Taxonomy" id="224669"/>
    <lineage>
        <taxon>Eukaryota</taxon>
        <taxon>Metazoa</taxon>
        <taxon>Chordata</taxon>
        <taxon>Craniata</taxon>
        <taxon>Vertebrata</taxon>
        <taxon>Euteleostomi</taxon>
        <taxon>Archelosauria</taxon>
        <taxon>Archosauria</taxon>
        <taxon>Dinosauria</taxon>
        <taxon>Saurischia</taxon>
        <taxon>Theropoda</taxon>
        <taxon>Coelurosauria</taxon>
        <taxon>Aves</taxon>
        <taxon>Neognathae</taxon>
        <taxon>Neoaves</taxon>
        <taxon>Telluraves</taxon>
        <taxon>Accipitrimorphae</taxon>
        <taxon>Accipitriformes</taxon>
        <taxon>Accipitridae</taxon>
        <taxon>Accipitrinae</taxon>
        <taxon>Buteo</taxon>
    </lineage>
</organism>
<feature type="region of interest" description="Disordered" evidence="2">
    <location>
        <begin position="1469"/>
        <end position="1488"/>
    </location>
</feature>
<feature type="compositionally biased region" description="Polar residues" evidence="2">
    <location>
        <begin position="1764"/>
        <end position="1774"/>
    </location>
</feature>
<evidence type="ECO:0000256" key="2">
    <source>
        <dbReference type="SAM" id="MobiDB-lite"/>
    </source>
</evidence>
<feature type="compositionally biased region" description="Acidic residues" evidence="2">
    <location>
        <begin position="1745"/>
        <end position="1754"/>
    </location>
</feature>
<dbReference type="GO" id="GO:0034454">
    <property type="term" value="P:microtubule anchoring at centrosome"/>
    <property type="evidence" value="ECO:0007669"/>
    <property type="project" value="InterPro"/>
</dbReference>
<feature type="compositionally biased region" description="Basic and acidic residues" evidence="2">
    <location>
        <begin position="43"/>
        <end position="60"/>
    </location>
</feature>
<evidence type="ECO:0000256" key="1">
    <source>
        <dbReference type="SAM" id="Coils"/>
    </source>
</evidence>
<feature type="compositionally biased region" description="Low complexity" evidence="2">
    <location>
        <begin position="1118"/>
        <end position="1131"/>
    </location>
</feature>
<feature type="compositionally biased region" description="Acidic residues" evidence="2">
    <location>
        <begin position="632"/>
        <end position="643"/>
    </location>
</feature>
<feature type="coiled-coil region" evidence="1">
    <location>
        <begin position="267"/>
        <end position="294"/>
    </location>
</feature>
<keyword evidence="1" id="KW-0175">Coiled coil</keyword>
<accession>A0A8C0C2L9</accession>
<feature type="region of interest" description="Disordered" evidence="2">
    <location>
        <begin position="1203"/>
        <end position="1283"/>
    </location>
</feature>
<feature type="compositionally biased region" description="Low complexity" evidence="2">
    <location>
        <begin position="1892"/>
        <end position="1902"/>
    </location>
</feature>
<feature type="coiled-coil region" evidence="1">
    <location>
        <begin position="664"/>
        <end position="691"/>
    </location>
</feature>
<dbReference type="PANTHER" id="PTHR14164:SF12">
    <property type="entry name" value="PERICENTRIOLAR MATERIAL 1 PROTEIN"/>
    <property type="match status" value="1"/>
</dbReference>
<evidence type="ECO:0000259" key="3">
    <source>
        <dbReference type="Pfam" id="PF15717"/>
    </source>
</evidence>
<feature type="region of interest" description="Disordered" evidence="2">
    <location>
        <begin position="474"/>
        <end position="505"/>
    </location>
</feature>
<protein>
    <submittedName>
        <fullName evidence="4">Pericentriolar material 1</fullName>
    </submittedName>
</protein>
<feature type="compositionally biased region" description="Acidic residues" evidence="2">
    <location>
        <begin position="1776"/>
        <end position="1791"/>
    </location>
</feature>
<feature type="compositionally biased region" description="Low complexity" evidence="2">
    <location>
        <begin position="570"/>
        <end position="581"/>
    </location>
</feature>
<feature type="region of interest" description="Disordered" evidence="2">
    <location>
        <begin position="1706"/>
        <end position="1840"/>
    </location>
</feature>
<feature type="region of interest" description="Disordered" evidence="2">
    <location>
        <begin position="618"/>
        <end position="659"/>
    </location>
</feature>
<dbReference type="Proteomes" id="UP000694555">
    <property type="component" value="Unplaced"/>
</dbReference>
<feature type="region of interest" description="Disordered" evidence="2">
    <location>
        <begin position="434"/>
        <end position="462"/>
    </location>
</feature>
<feature type="region of interest" description="Disordered" evidence="2">
    <location>
        <begin position="111"/>
        <end position="140"/>
    </location>
</feature>
<dbReference type="PANTHER" id="PTHR14164">
    <property type="entry name" value="PERICENTRIOLAR MATERIAL 1-RELATED"/>
    <property type="match status" value="1"/>
</dbReference>
<sequence>MATGGGPFEEGMNDQDLPSWSNESLDDRLNNTDWGSQQKKANRSSEKNKKKLGGEAETRLTNDISPESSPGMGRRKTRTPHSFPHARYVTQMSVPEQAELERLKQRINFSDLDQRSIGSDSQGRATAANNKRQLNENKKPFNFLSLQINTNKSKDPASGSQKKESGVSVQCKELFGAALSKDFLQNRQVSAQDDGRGEPAMDSSQIVSRLVQIRDYIAKASSMRDDLVEKNERSANVERLSHLIDHLKEQEKSYLKFLQKMLARDPQQEAKEELENLKKQHDLLKRMLQQQEQLKALQGRQAALLALQHKAEQAIAVMDDSGMGIPHHVTSHLTTGSVSGVSLTSELNEELNDLIQRFHNQLHDSQTQSVPDNRRQAESLSLTREISQSRNASMSEHLSDEKVQLFNKMRVLQGKKQKMDKLLGELHTLRDQHLNNSSFFPGSGSPQRSIDQRSTTSAASGPAGIVTVVNGESNSLASAPYPPDSLVSQNESEEDDNLNPTEKLQKLNEVRKRLNELRELVHYYEQTSDMMTDAVNENTKEEEETEESESDSEQEDPQPVTNIRLNPQGISSWSEINSNSNVQCGTNNRDGRHLNTDCEINNRSAANIRTLKMSSTLDCHNREGEKDIDLPQGEDDEVEEDRVSEDSISSHRSSLGDAAGDAEFEQKINRLIAAKQKLRQLQNLAAMVQDDDPEPQATIANAPNIGDLFLGEVEETKQQPNNVRASTNKLQKEVELNEKAREKFYEAKLQQQQQELKQLQEERRKLIEIQEKIQVLQKACPDLQLWSEMRRHEILREELRQRRKQLEALMAEHQRRRELAETISTVAASVKSEGSEAQRTPQQSRTEKTMATWGGSTQCALEEENGDEDGYLSDAVGQAEEDEEDASSLNDSFSIYPNNNIPDNAYFVKENKDRWKNCRPLSADGNYRPLSKARQQQNISMRRQENLRWMSELSYVEEKEQWQEQINQLKKQHEFSVSICQTLMQDQQTLSCLLQTLLTGPYSMMPNNVASSQVHLIMHQLNQCYTQLTWQQNNVQRLKQMLNDLMRQQEQQQYQEKPSRKERGSSAPPPPSPVFCPFSFSPQPVNLFNIPGFTNFSSFAPGINYNPVFPSGFGDFAHSMSPHSSEQQQQEHPLDHNASGKTEYMAFPKPFESSSSNGAEKQRYLIQPEEEMEKRSTWLNDSQELKKDDQSQLKSGFAVSVQNIASGHKNQSDMSRRREFDEESLESFSSMPDPVDPTTVTKTFKSRKASAQASLASKDKTPKSKNKRKSSSQLKGRIKNTGYESASASSVCEPCKSSKSRHSEEVVHAKVFSKRNREQLEKIIKYSRSTEMSSAHARRILQQSNRNACIEAPETGSDLSMFEALRDTIYSEVATLISQNESRPHFLIELFHELQLLNTDYLRQRALYALQDIVTRHLSENNEKGKCTKSLNSATWMASNSELTPSESLASTDDETFGKNFSTEACQDCEQNDADNGSTMSTSSNFEPFATDDLGNTVIHLDQALARMREYERMKIEAESTLDSEGCSSNFQVASAAKLEGTSECLPVPQSGEVPAVPCPRIDTQQLDRQIKAIMKEVIPFLKEHMDEVCSSQLLTSVRRMVLTLTQQNDESKEFVKFFHKQLGSILQDSLAKFAGRKLKDCGEDLLVEISEVLFNELAFFKLMQDLDNNSISVKQRCKRKIETTEVIQSYAKEAKKGLQVDVCSSAEDVDEDKDKDETETVKQVQDSEMYDGNGVPESIRSDVSDQEEDEESESGPLAISLSKAETQALTNYGSGEDENEDEEIEFEEGPVDVQTSLQASSETTTENEQNSNQELSKTKSSEILSSEQESVKGEQEATMLPHYLNVMENTPPLTVSTPESFITASMKTEESSSSLPVNETQTLDTCVGNKSASSESSMAGSPDTESPVLVNEYEAGSGNVSQKSDEDDFVKVEDLPLKLAVYSEADLMKKMATEAQTNSLSDELLDGGGAQDQELVGDAQTLKEPGKDYFLNPLYLLGKHSGMA</sequence>
<dbReference type="InterPro" id="IPR024138">
    <property type="entry name" value="Pericentriolar_Pcm1"/>
</dbReference>
<feature type="region of interest" description="Disordered" evidence="2">
    <location>
        <begin position="1048"/>
        <end position="1075"/>
    </location>
</feature>
<feature type="region of interest" description="Disordered" evidence="2">
    <location>
        <begin position="525"/>
        <end position="588"/>
    </location>
</feature>
<feature type="region of interest" description="Disordered" evidence="2">
    <location>
        <begin position="363"/>
        <end position="397"/>
    </location>
</feature>
<feature type="compositionally biased region" description="Polar residues" evidence="2">
    <location>
        <begin position="1794"/>
        <end position="1816"/>
    </location>
</feature>
<feature type="compositionally biased region" description="Basic and acidic residues" evidence="2">
    <location>
        <begin position="1210"/>
        <end position="1220"/>
    </location>
</feature>
<dbReference type="GO" id="GO:0071539">
    <property type="term" value="P:protein localization to centrosome"/>
    <property type="evidence" value="ECO:0007669"/>
    <property type="project" value="InterPro"/>
</dbReference>
<feature type="region of interest" description="Disordered" evidence="2">
    <location>
        <begin position="1887"/>
        <end position="1929"/>
    </location>
</feature>
<feature type="compositionally biased region" description="Polar residues" evidence="2">
    <location>
        <begin position="378"/>
        <end position="396"/>
    </location>
</feature>
<feature type="compositionally biased region" description="Polar residues" evidence="2">
    <location>
        <begin position="1474"/>
        <end position="1486"/>
    </location>
</feature>
<dbReference type="Pfam" id="PF15717">
    <property type="entry name" value="PCM1_C"/>
    <property type="match status" value="1"/>
</dbReference>
<feature type="region of interest" description="Disordered" evidence="2">
    <location>
        <begin position="1116"/>
        <end position="1141"/>
    </location>
</feature>
<feature type="compositionally biased region" description="Basic and acidic residues" evidence="2">
    <location>
        <begin position="619"/>
        <end position="629"/>
    </location>
</feature>
<feature type="compositionally biased region" description="Polar residues" evidence="2">
    <location>
        <begin position="560"/>
        <end position="569"/>
    </location>
</feature>
<reference evidence="4" key="1">
    <citation type="submission" date="2025-08" db="UniProtKB">
        <authorList>
            <consortium name="Ensembl"/>
        </authorList>
    </citation>
    <scope>IDENTIFICATION</scope>
</reference>
<dbReference type="GO" id="GO:1905515">
    <property type="term" value="P:non-motile cilium assembly"/>
    <property type="evidence" value="ECO:0007669"/>
    <property type="project" value="TreeGrafter"/>
</dbReference>
<dbReference type="GO" id="GO:0034451">
    <property type="term" value="C:centriolar satellite"/>
    <property type="evidence" value="ECO:0007669"/>
    <property type="project" value="TreeGrafter"/>
</dbReference>
<evidence type="ECO:0000313" key="5">
    <source>
        <dbReference type="Proteomes" id="UP000694555"/>
    </source>
</evidence>